<organism evidence="5 6">
    <name type="scientific">Paenibacillus hunanensis</name>
    <dbReference type="NCBI Taxonomy" id="539262"/>
    <lineage>
        <taxon>Bacteria</taxon>
        <taxon>Bacillati</taxon>
        <taxon>Bacillota</taxon>
        <taxon>Bacilli</taxon>
        <taxon>Bacillales</taxon>
        <taxon>Paenibacillaceae</taxon>
        <taxon>Paenibacillus</taxon>
    </lineage>
</organism>
<dbReference type="InterPro" id="IPR036388">
    <property type="entry name" value="WH-like_DNA-bd_sf"/>
</dbReference>
<dbReference type="RefSeq" id="WP_188778037.1">
    <property type="nucleotide sequence ID" value="NZ_BMMB01000013.1"/>
</dbReference>
<dbReference type="PANTHER" id="PTHR42756">
    <property type="entry name" value="TRANSCRIPTIONAL REGULATOR, MARR"/>
    <property type="match status" value="1"/>
</dbReference>
<accession>A0ABU1J3Z2</accession>
<evidence type="ECO:0000256" key="1">
    <source>
        <dbReference type="ARBA" id="ARBA00023015"/>
    </source>
</evidence>
<proteinExistence type="predicted"/>
<comment type="caution">
    <text evidence="5">The sequence shown here is derived from an EMBL/GenBank/DDBJ whole genome shotgun (WGS) entry which is preliminary data.</text>
</comment>
<dbReference type="SMART" id="SM00347">
    <property type="entry name" value="HTH_MARR"/>
    <property type="match status" value="1"/>
</dbReference>
<dbReference type="Pfam" id="PF12802">
    <property type="entry name" value="MarR_2"/>
    <property type="match status" value="1"/>
</dbReference>
<keyword evidence="3" id="KW-0804">Transcription</keyword>
<dbReference type="PRINTS" id="PR00598">
    <property type="entry name" value="HTHMARR"/>
</dbReference>
<sequence length="174" mass="19620">MSQFEPSEMVKHLKDLDRLKNLAPLFPQIDVDCMLTSFLLIRTSHELYHEVSPLLTENGLSPGKIRILISLMLLKKPLLPSEMAKSAGVTRSTMTGLINGLEKDGLIRRGSHEDRRMTAIHLTDEGEAVVRHILPQYATQLAGVMNHLTIDEREVLKQLLYKIRSGIESNHSES</sequence>
<dbReference type="Proteomes" id="UP001185028">
    <property type="component" value="Unassembled WGS sequence"/>
</dbReference>
<evidence type="ECO:0000313" key="5">
    <source>
        <dbReference type="EMBL" id="MDR6246225.1"/>
    </source>
</evidence>
<dbReference type="EMBL" id="JAVDQH010000024">
    <property type="protein sequence ID" value="MDR6246225.1"/>
    <property type="molecule type" value="Genomic_DNA"/>
</dbReference>
<evidence type="ECO:0000259" key="4">
    <source>
        <dbReference type="PROSITE" id="PS50995"/>
    </source>
</evidence>
<dbReference type="PANTHER" id="PTHR42756:SF1">
    <property type="entry name" value="TRANSCRIPTIONAL REPRESSOR OF EMRAB OPERON"/>
    <property type="match status" value="1"/>
</dbReference>
<evidence type="ECO:0000256" key="2">
    <source>
        <dbReference type="ARBA" id="ARBA00023125"/>
    </source>
</evidence>
<feature type="domain" description="HTH marR-type" evidence="4">
    <location>
        <begin position="33"/>
        <end position="165"/>
    </location>
</feature>
<dbReference type="Gene3D" id="1.10.10.10">
    <property type="entry name" value="Winged helix-like DNA-binding domain superfamily/Winged helix DNA-binding domain"/>
    <property type="match status" value="1"/>
</dbReference>
<dbReference type="InterPro" id="IPR000835">
    <property type="entry name" value="HTH_MarR-typ"/>
</dbReference>
<name>A0ABU1J3Z2_9BACL</name>
<dbReference type="PROSITE" id="PS50995">
    <property type="entry name" value="HTH_MARR_2"/>
    <property type="match status" value="1"/>
</dbReference>
<keyword evidence="6" id="KW-1185">Reference proteome</keyword>
<dbReference type="GO" id="GO:0003677">
    <property type="term" value="F:DNA binding"/>
    <property type="evidence" value="ECO:0007669"/>
    <property type="project" value="UniProtKB-KW"/>
</dbReference>
<dbReference type="SUPFAM" id="SSF46785">
    <property type="entry name" value="Winged helix' DNA-binding domain"/>
    <property type="match status" value="1"/>
</dbReference>
<keyword evidence="1" id="KW-0805">Transcription regulation</keyword>
<evidence type="ECO:0000256" key="3">
    <source>
        <dbReference type="ARBA" id="ARBA00023163"/>
    </source>
</evidence>
<keyword evidence="2 5" id="KW-0238">DNA-binding</keyword>
<gene>
    <name evidence="5" type="ORF">JOC58_004145</name>
</gene>
<protein>
    <submittedName>
        <fullName evidence="5">DNA-binding MarR family transcriptional regulator</fullName>
    </submittedName>
</protein>
<dbReference type="InterPro" id="IPR036390">
    <property type="entry name" value="WH_DNA-bd_sf"/>
</dbReference>
<evidence type="ECO:0000313" key="6">
    <source>
        <dbReference type="Proteomes" id="UP001185028"/>
    </source>
</evidence>
<reference evidence="5 6" key="1">
    <citation type="submission" date="2023-07" db="EMBL/GenBank/DDBJ databases">
        <title>Genomic Encyclopedia of Type Strains, Phase IV (KMG-IV): sequencing the most valuable type-strain genomes for metagenomic binning, comparative biology and taxonomic classification.</title>
        <authorList>
            <person name="Goeker M."/>
        </authorList>
    </citation>
    <scope>NUCLEOTIDE SEQUENCE [LARGE SCALE GENOMIC DNA]</scope>
    <source>
        <strain evidence="5 6">DSM 22170</strain>
    </source>
</reference>